<keyword evidence="2" id="KW-1185">Reference proteome</keyword>
<protein>
    <submittedName>
        <fullName evidence="1">Uncharacterized protein</fullName>
    </submittedName>
</protein>
<dbReference type="STRING" id="246191.SAMN05660337_1538"/>
<dbReference type="RefSeq" id="WP_092159810.1">
    <property type="nucleotide sequence ID" value="NZ_FNGA01000002.1"/>
</dbReference>
<sequence>MKSKIFDMRSVTCGLVPAIVSQLGEVSEPVVDFHIRPGIREEIMSGFGSGGEWDIEIISAIGFDVLRFTPKKKCIVSDLNIVEY</sequence>
<evidence type="ECO:0000313" key="2">
    <source>
        <dbReference type="Proteomes" id="UP000199053"/>
    </source>
</evidence>
<name>A0A1G9FH65_9BACT</name>
<gene>
    <name evidence="1" type="ORF">SAMN05660337_1538</name>
</gene>
<dbReference type="AlphaFoldDB" id="A0A1G9FH65"/>
<dbReference type="OrthoDB" id="5458724at2"/>
<reference evidence="2" key="1">
    <citation type="submission" date="2016-10" db="EMBL/GenBank/DDBJ databases">
        <authorList>
            <person name="Varghese N."/>
            <person name="Submissions S."/>
        </authorList>
    </citation>
    <scope>NUCLEOTIDE SEQUENCE [LARGE SCALE GENOMIC DNA]</scope>
    <source>
        <strain evidence="2">DSM 16995</strain>
    </source>
</reference>
<organism evidence="1 2">
    <name type="scientific">Maridesulfovibrio ferrireducens</name>
    <dbReference type="NCBI Taxonomy" id="246191"/>
    <lineage>
        <taxon>Bacteria</taxon>
        <taxon>Pseudomonadati</taxon>
        <taxon>Thermodesulfobacteriota</taxon>
        <taxon>Desulfovibrionia</taxon>
        <taxon>Desulfovibrionales</taxon>
        <taxon>Desulfovibrionaceae</taxon>
        <taxon>Maridesulfovibrio</taxon>
    </lineage>
</organism>
<evidence type="ECO:0000313" key="1">
    <source>
        <dbReference type="EMBL" id="SDK87738.1"/>
    </source>
</evidence>
<proteinExistence type="predicted"/>
<dbReference type="EMBL" id="FNGA01000002">
    <property type="protein sequence ID" value="SDK87738.1"/>
    <property type="molecule type" value="Genomic_DNA"/>
</dbReference>
<dbReference type="Proteomes" id="UP000199053">
    <property type="component" value="Unassembled WGS sequence"/>
</dbReference>
<accession>A0A1G9FH65</accession>